<dbReference type="STRING" id="75913.A0A0K0FSA3"/>
<dbReference type="WBParaSite" id="SVE_1329600.1">
    <property type="protein sequence ID" value="SVE_1329600.1"/>
    <property type="gene ID" value="SVE_1329600"/>
</dbReference>
<dbReference type="InterPro" id="IPR002403">
    <property type="entry name" value="Cyt_P450_E_grp-IV"/>
</dbReference>
<sequence length="140" mass="16347">MVIKETLRRYSIVPYFNRGIANEIEVCGYVIPKGAIFIFPLQHTNYNPKVFPDPYKFDPNRFLPENVAKRNAYDFTPFSAGPRNCIGQRFALNETKTMLVWILRRYKLTTKRNEDYVKSVPDIIQTPTTGIPIIFVKRNV</sequence>
<evidence type="ECO:0000256" key="8">
    <source>
        <dbReference type="ARBA" id="ARBA00023004"/>
    </source>
</evidence>
<keyword evidence="5 11" id="KW-0349">Heme</keyword>
<evidence type="ECO:0000256" key="12">
    <source>
        <dbReference type="RuleBase" id="RU000461"/>
    </source>
</evidence>
<dbReference type="InterPro" id="IPR017972">
    <property type="entry name" value="Cyt_P450_CS"/>
</dbReference>
<comment type="similarity">
    <text evidence="4 12">Belongs to the cytochrome P450 family.</text>
</comment>
<keyword evidence="10" id="KW-0472">Membrane</keyword>
<comment type="cofactor">
    <cofactor evidence="1 11">
        <name>heme</name>
        <dbReference type="ChEBI" id="CHEBI:30413"/>
    </cofactor>
</comment>
<dbReference type="SUPFAM" id="SSF48264">
    <property type="entry name" value="Cytochrome P450"/>
    <property type="match status" value="1"/>
</dbReference>
<evidence type="ECO:0000256" key="7">
    <source>
        <dbReference type="ARBA" id="ARBA00022824"/>
    </source>
</evidence>
<evidence type="ECO:0000256" key="4">
    <source>
        <dbReference type="ARBA" id="ARBA00010617"/>
    </source>
</evidence>
<evidence type="ECO:0000256" key="1">
    <source>
        <dbReference type="ARBA" id="ARBA00001971"/>
    </source>
</evidence>
<dbReference type="Gene3D" id="1.10.630.10">
    <property type="entry name" value="Cytochrome P450"/>
    <property type="match status" value="1"/>
</dbReference>
<dbReference type="GO" id="GO:0020037">
    <property type="term" value="F:heme binding"/>
    <property type="evidence" value="ECO:0007669"/>
    <property type="project" value="InterPro"/>
</dbReference>
<evidence type="ECO:0000256" key="6">
    <source>
        <dbReference type="ARBA" id="ARBA00022723"/>
    </source>
</evidence>
<keyword evidence="9 12" id="KW-0503">Monooxygenase</keyword>
<evidence type="ECO:0000256" key="5">
    <source>
        <dbReference type="ARBA" id="ARBA00022617"/>
    </source>
</evidence>
<proteinExistence type="inferred from homology"/>
<keyword evidence="12" id="KW-0560">Oxidoreductase</keyword>
<name>A0A0K0FSA3_STRVS</name>
<dbReference type="InterPro" id="IPR036396">
    <property type="entry name" value="Cyt_P450_sf"/>
</dbReference>
<keyword evidence="13" id="KW-1185">Reference proteome</keyword>
<comment type="function">
    <text evidence="2">May be involved in the metabolism of insect hormones and in the breakdown of synthetic insecticides.</text>
</comment>
<dbReference type="InterPro" id="IPR001128">
    <property type="entry name" value="Cyt_P450"/>
</dbReference>
<keyword evidence="8 11" id="KW-0408">Iron</keyword>
<dbReference type="PROSITE" id="PS00086">
    <property type="entry name" value="CYTOCHROME_P450"/>
    <property type="match status" value="1"/>
</dbReference>
<dbReference type="GO" id="GO:0016705">
    <property type="term" value="F:oxidoreductase activity, acting on paired donors, with incorporation or reduction of molecular oxygen"/>
    <property type="evidence" value="ECO:0007669"/>
    <property type="project" value="InterPro"/>
</dbReference>
<evidence type="ECO:0000256" key="9">
    <source>
        <dbReference type="ARBA" id="ARBA00023033"/>
    </source>
</evidence>
<dbReference type="PRINTS" id="PR00465">
    <property type="entry name" value="EP450IV"/>
</dbReference>
<accession>A0A0K0FSA3</accession>
<evidence type="ECO:0000313" key="14">
    <source>
        <dbReference type="WBParaSite" id="SVE_1329600.1"/>
    </source>
</evidence>
<reference evidence="13" key="1">
    <citation type="submission" date="2014-07" db="EMBL/GenBank/DDBJ databases">
        <authorList>
            <person name="Martin A.A"/>
            <person name="De Silva N."/>
        </authorList>
    </citation>
    <scope>NUCLEOTIDE SEQUENCE</scope>
</reference>
<keyword evidence="7" id="KW-0256">Endoplasmic reticulum</keyword>
<feature type="binding site" description="axial binding residue" evidence="11">
    <location>
        <position position="85"/>
    </location>
    <ligand>
        <name>heme</name>
        <dbReference type="ChEBI" id="CHEBI:30413"/>
    </ligand>
    <ligandPart>
        <name>Fe</name>
        <dbReference type="ChEBI" id="CHEBI:18248"/>
    </ligandPart>
</feature>
<dbReference type="AlphaFoldDB" id="A0A0K0FSA3"/>
<dbReference type="Pfam" id="PF00067">
    <property type="entry name" value="p450"/>
    <property type="match status" value="1"/>
</dbReference>
<evidence type="ECO:0000313" key="13">
    <source>
        <dbReference type="Proteomes" id="UP000035680"/>
    </source>
</evidence>
<organism evidence="13 14">
    <name type="scientific">Strongyloides venezuelensis</name>
    <name type="common">Threadworm</name>
    <dbReference type="NCBI Taxonomy" id="75913"/>
    <lineage>
        <taxon>Eukaryota</taxon>
        <taxon>Metazoa</taxon>
        <taxon>Ecdysozoa</taxon>
        <taxon>Nematoda</taxon>
        <taxon>Chromadorea</taxon>
        <taxon>Rhabditida</taxon>
        <taxon>Tylenchina</taxon>
        <taxon>Panagrolaimomorpha</taxon>
        <taxon>Strongyloidoidea</taxon>
        <taxon>Strongyloididae</taxon>
        <taxon>Strongyloides</taxon>
    </lineage>
</organism>
<dbReference type="GO" id="GO:0005789">
    <property type="term" value="C:endoplasmic reticulum membrane"/>
    <property type="evidence" value="ECO:0007669"/>
    <property type="project" value="UniProtKB-SubCell"/>
</dbReference>
<evidence type="ECO:0000256" key="3">
    <source>
        <dbReference type="ARBA" id="ARBA00004586"/>
    </source>
</evidence>
<dbReference type="Proteomes" id="UP000035680">
    <property type="component" value="Unassembled WGS sequence"/>
</dbReference>
<evidence type="ECO:0000256" key="2">
    <source>
        <dbReference type="ARBA" id="ARBA00003690"/>
    </source>
</evidence>
<dbReference type="GO" id="GO:0004497">
    <property type="term" value="F:monooxygenase activity"/>
    <property type="evidence" value="ECO:0007669"/>
    <property type="project" value="UniProtKB-KW"/>
</dbReference>
<dbReference type="PRINTS" id="PR00385">
    <property type="entry name" value="P450"/>
</dbReference>
<dbReference type="InterPro" id="IPR050196">
    <property type="entry name" value="Cytochrome_P450_Monoox"/>
</dbReference>
<keyword evidence="6 11" id="KW-0479">Metal-binding</keyword>
<reference evidence="14" key="2">
    <citation type="submission" date="2015-08" db="UniProtKB">
        <authorList>
            <consortium name="WormBaseParasite"/>
        </authorList>
    </citation>
    <scope>IDENTIFICATION</scope>
</reference>
<dbReference type="GO" id="GO:0005506">
    <property type="term" value="F:iron ion binding"/>
    <property type="evidence" value="ECO:0007669"/>
    <property type="project" value="InterPro"/>
</dbReference>
<evidence type="ECO:0000256" key="11">
    <source>
        <dbReference type="PIRSR" id="PIRSR602403-1"/>
    </source>
</evidence>
<dbReference type="PANTHER" id="PTHR24291">
    <property type="entry name" value="CYTOCHROME P450 FAMILY 4"/>
    <property type="match status" value="1"/>
</dbReference>
<protein>
    <submittedName>
        <fullName evidence="14">Cytochrome P450 4V2 (inferred by orthology to a human protein)</fullName>
    </submittedName>
</protein>
<evidence type="ECO:0000256" key="10">
    <source>
        <dbReference type="ARBA" id="ARBA00023136"/>
    </source>
</evidence>
<dbReference type="PANTHER" id="PTHR24291:SF189">
    <property type="entry name" value="CYTOCHROME P450 4C3-RELATED"/>
    <property type="match status" value="1"/>
</dbReference>
<comment type="subcellular location">
    <subcellularLocation>
        <location evidence="3">Endoplasmic reticulum membrane</location>
    </subcellularLocation>
</comment>